<dbReference type="GO" id="GO:0005634">
    <property type="term" value="C:nucleus"/>
    <property type="evidence" value="ECO:0007669"/>
    <property type="project" value="TreeGrafter"/>
</dbReference>
<reference evidence="2" key="1">
    <citation type="submission" date="2021-01" db="EMBL/GenBank/DDBJ databases">
        <authorList>
            <person name="Corre E."/>
            <person name="Pelletier E."/>
            <person name="Niang G."/>
            <person name="Scheremetjew M."/>
            <person name="Finn R."/>
            <person name="Kale V."/>
            <person name="Holt S."/>
            <person name="Cochrane G."/>
            <person name="Meng A."/>
            <person name="Brown T."/>
            <person name="Cohen L."/>
        </authorList>
    </citation>
    <scope>NUCLEOTIDE SEQUENCE</scope>
    <source>
        <strain evidence="2">CCMP127</strain>
    </source>
</reference>
<dbReference type="InterPro" id="IPR007717">
    <property type="entry name" value="NPL4_C"/>
</dbReference>
<gene>
    <name evidence="2" type="ORF">ACOF00016_LOCUS14447</name>
</gene>
<organism evidence="2">
    <name type="scientific">Amphora coffeiformis</name>
    <dbReference type="NCBI Taxonomy" id="265554"/>
    <lineage>
        <taxon>Eukaryota</taxon>
        <taxon>Sar</taxon>
        <taxon>Stramenopiles</taxon>
        <taxon>Ochrophyta</taxon>
        <taxon>Bacillariophyta</taxon>
        <taxon>Bacillariophyceae</taxon>
        <taxon>Bacillariophycidae</taxon>
        <taxon>Thalassiophysales</taxon>
        <taxon>Catenulaceae</taxon>
        <taxon>Amphora</taxon>
    </lineage>
</organism>
<name>A0A7S3LCW4_9STRA</name>
<feature type="domain" description="Nuclear pore localisation protein NPL4 C-terminal" evidence="1">
    <location>
        <begin position="192"/>
        <end position="442"/>
    </location>
</feature>
<dbReference type="GO" id="GO:0043130">
    <property type="term" value="F:ubiquitin binding"/>
    <property type="evidence" value="ECO:0007669"/>
    <property type="project" value="TreeGrafter"/>
</dbReference>
<dbReference type="PANTHER" id="PTHR12710:SF0">
    <property type="entry name" value="NUCLEAR PROTEIN LOCALIZATION PROTEIN 4 HOMOLOG"/>
    <property type="match status" value="1"/>
</dbReference>
<dbReference type="GO" id="GO:0031625">
    <property type="term" value="F:ubiquitin protein ligase binding"/>
    <property type="evidence" value="ECO:0007669"/>
    <property type="project" value="TreeGrafter"/>
</dbReference>
<dbReference type="InterPro" id="IPR016563">
    <property type="entry name" value="Npl4"/>
</dbReference>
<dbReference type="GO" id="GO:0006511">
    <property type="term" value="P:ubiquitin-dependent protein catabolic process"/>
    <property type="evidence" value="ECO:0007669"/>
    <property type="project" value="InterPro"/>
</dbReference>
<proteinExistence type="predicted"/>
<accession>A0A7S3LCW4</accession>
<dbReference type="EMBL" id="HBIM01018947">
    <property type="protein sequence ID" value="CAE0417529.1"/>
    <property type="molecule type" value="Transcribed_RNA"/>
</dbReference>
<evidence type="ECO:0000259" key="1">
    <source>
        <dbReference type="Pfam" id="PF05021"/>
    </source>
</evidence>
<evidence type="ECO:0000313" key="2">
    <source>
        <dbReference type="EMBL" id="CAE0417529.1"/>
    </source>
</evidence>
<dbReference type="PANTHER" id="PTHR12710">
    <property type="entry name" value="NUCLEAR PROTEIN LOCALIZATION 4"/>
    <property type="match status" value="1"/>
</dbReference>
<dbReference type="AlphaFoldDB" id="A0A7S3LCW4"/>
<dbReference type="CDD" id="cd08061">
    <property type="entry name" value="MPN_NPL4"/>
    <property type="match status" value="1"/>
</dbReference>
<sequence>MLIRVRTNVGVWRVDGLDDATATVNDVLAKIATTRPNVQYETPLCSDPGCKNNLEADSTLAAQGFSHGAMVHCRVDASTTVSVLTEDAPAAGEAPTAHVGPLRRVVDKDGQIKLVPATESQQTNDKGFRKGMLALRDMKMSWTLAEFSALDSQFEFKMQRQEKAVCTQASLDIASISNFQAYCQRFQFKRKRAAYLYGKFVKAHEDDMVPTKTIVEAIYEPPQDIDPEAAEGFVLQDDPLEDRVDEIAEMLGLRKVGWILGHEAREPGLVLTNAEVIMAGELQLEAAGGIEDTPFVTVVVKPGEDGLVAVEAFQVSKQCMEMVAEEALEVNVENLKVCNVNETFTAIQEGKPSPTVENDFFICVVPIVQHNSETFVADFPRLNRELDDRTPSHDALKRELSKAGSAGWTFVDRLADFNLLLYLSQFLDVDADFAKICASVVDRSVELNDGYKLIIKSLAGLEGSY</sequence>
<protein>
    <recommendedName>
        <fullName evidence="1">Nuclear pore localisation protein NPL4 C-terminal domain-containing protein</fullName>
    </recommendedName>
</protein>
<dbReference type="Pfam" id="PF05021">
    <property type="entry name" value="NPL4"/>
    <property type="match status" value="1"/>
</dbReference>
<dbReference type="Gene3D" id="3.10.20.90">
    <property type="entry name" value="Phosphatidylinositol 3-kinase Catalytic Subunit, Chain A, domain 1"/>
    <property type="match status" value="1"/>
</dbReference>